<keyword evidence="3" id="KW-0611">Plant defense</keyword>
<dbReference type="PANTHER" id="PTHR11017">
    <property type="entry name" value="LEUCINE-RICH REPEAT-CONTAINING PROTEIN"/>
    <property type="match status" value="1"/>
</dbReference>
<dbReference type="OrthoDB" id="6078042at2759"/>
<proteinExistence type="predicted"/>
<dbReference type="InterPro" id="IPR027417">
    <property type="entry name" value="P-loop_NTPase"/>
</dbReference>
<sequence>MEIGGTSFGVLGSDYQVFLSFRGWDTRQGFTDTLYHCLTTAGIHVFKDDDDQPMDENIEKILDTINGSAICIPILSRGYASSKRCLRELTRMVELNKKVIPIFYDVTPADVKLPTGLYMNALRGHSREIKNGKGPEQGIDAQEGSASEVQRWEGSLREVGKFTGRELRDTSYNTFCESITKEILMKLKVKQKIVPDQLIGMDDQVNAVLQLLDIEAHDVRYVGIHGIGGTGKTTLAKVVFNKLTYHFDGCSFLSDIRESSRRDGIKNLQRQLVSDIHGKMRDVSDSDSGIREIKAMAQDKKILLVLDDVDQRDQIEKLAGKSNWFGTGSRIIVTTKDIRVLATERAALREGVLKQSNEVKTFEMELDFVPSLKVFSICKDKLEVTYNELDDRAKQMFLDIACFVVNKDKTNAMYMWEASNICPSIWLEDLISMSLVKIVDGNKLWMHDLVRDLGREIVRKENFVDPGGRSRLWILEEAFGTLEGEEGSEKVEAMYLSDDEQLEGKCFGYEAFECLKNLRFLEWYRFRFDGDMNRVLTKLRWLSWHNCPADFRATNLNLPNLVILDLSWSDISEAWDGWSQIKVGAKLKVLDLTGCKKLSRTPDFSEYSTLERLILANCVALTEIHSSIGKLKKLRHLNIKGCDSLRCLPKEVASLNALKEILLDGKKDAFTLPMLAKSTALLRNR</sequence>
<keyword evidence="1" id="KW-0433">Leucine-rich repeat</keyword>
<dbReference type="InterPro" id="IPR035897">
    <property type="entry name" value="Toll_tir_struct_dom_sf"/>
</dbReference>
<feature type="domain" description="TIR" evidence="4">
    <location>
        <begin position="13"/>
        <end position="187"/>
    </location>
</feature>
<dbReference type="PRINTS" id="PR00364">
    <property type="entry name" value="DISEASERSIST"/>
</dbReference>
<dbReference type="Pfam" id="PF01582">
    <property type="entry name" value="TIR"/>
    <property type="match status" value="1"/>
</dbReference>
<dbReference type="InterPro" id="IPR044974">
    <property type="entry name" value="Disease_R_plants"/>
</dbReference>
<evidence type="ECO:0000256" key="1">
    <source>
        <dbReference type="ARBA" id="ARBA00022614"/>
    </source>
</evidence>
<dbReference type="Gene3D" id="3.80.10.10">
    <property type="entry name" value="Ribonuclease Inhibitor"/>
    <property type="match status" value="1"/>
</dbReference>
<dbReference type="RefSeq" id="XP_031371703.1">
    <property type="nucleotide sequence ID" value="XM_031515843.1"/>
</dbReference>
<dbReference type="SMART" id="SM00255">
    <property type="entry name" value="TIR"/>
    <property type="match status" value="1"/>
</dbReference>
<evidence type="ECO:0000256" key="2">
    <source>
        <dbReference type="ARBA" id="ARBA00022737"/>
    </source>
</evidence>
<evidence type="ECO:0000259" key="4">
    <source>
        <dbReference type="PROSITE" id="PS50104"/>
    </source>
</evidence>
<evidence type="ECO:0000313" key="5">
    <source>
        <dbReference type="Proteomes" id="UP000515151"/>
    </source>
</evidence>
<dbReference type="GO" id="GO:0007165">
    <property type="term" value="P:signal transduction"/>
    <property type="evidence" value="ECO:0007669"/>
    <property type="project" value="InterPro"/>
</dbReference>
<dbReference type="Proteomes" id="UP000515151">
    <property type="component" value="Chromosome 8"/>
</dbReference>
<evidence type="ECO:0000313" key="6">
    <source>
        <dbReference type="RefSeq" id="XP_031371703.1"/>
    </source>
</evidence>
<dbReference type="Pfam" id="PF23282">
    <property type="entry name" value="WHD_ROQ1"/>
    <property type="match status" value="1"/>
</dbReference>
<accession>A0A6P8BPW3</accession>
<dbReference type="GO" id="GO:0006952">
    <property type="term" value="P:defense response"/>
    <property type="evidence" value="ECO:0007669"/>
    <property type="project" value="UniProtKB-KW"/>
</dbReference>
<dbReference type="AlphaFoldDB" id="A0A6P8BPW3"/>
<reference evidence="5" key="1">
    <citation type="journal article" date="2020" name="Plant Biotechnol. J.">
        <title>The pomegranate (Punica granatum L.) draft genome dissects genetic divergence between soft- and hard-seeded cultivars.</title>
        <authorList>
            <person name="Luo X."/>
            <person name="Li H."/>
            <person name="Wu Z."/>
            <person name="Yao W."/>
            <person name="Zhao P."/>
            <person name="Cao D."/>
            <person name="Yu H."/>
            <person name="Li K."/>
            <person name="Poudel K."/>
            <person name="Zhao D."/>
            <person name="Zhang F."/>
            <person name="Xia X."/>
            <person name="Chen L."/>
            <person name="Wang Q."/>
            <person name="Jing D."/>
            <person name="Cao S."/>
        </authorList>
    </citation>
    <scope>NUCLEOTIDE SEQUENCE [LARGE SCALE GENOMIC DNA]</scope>
    <source>
        <strain evidence="5">cv. Tunisia</strain>
    </source>
</reference>
<evidence type="ECO:0000256" key="3">
    <source>
        <dbReference type="ARBA" id="ARBA00022821"/>
    </source>
</evidence>
<dbReference type="InterPro" id="IPR032675">
    <property type="entry name" value="LRR_dom_sf"/>
</dbReference>
<dbReference type="PANTHER" id="PTHR11017:SF570">
    <property type="entry name" value="DISEASE RESISTANCE PROTEIN (TIR-NBS CLASS)-RELATED"/>
    <property type="match status" value="1"/>
</dbReference>
<dbReference type="InterPro" id="IPR000157">
    <property type="entry name" value="TIR_dom"/>
</dbReference>
<dbReference type="GO" id="GO:0043531">
    <property type="term" value="F:ADP binding"/>
    <property type="evidence" value="ECO:0007669"/>
    <property type="project" value="InterPro"/>
</dbReference>
<organism evidence="5 6">
    <name type="scientific">Punica granatum</name>
    <name type="common">Pomegranate</name>
    <dbReference type="NCBI Taxonomy" id="22663"/>
    <lineage>
        <taxon>Eukaryota</taxon>
        <taxon>Viridiplantae</taxon>
        <taxon>Streptophyta</taxon>
        <taxon>Embryophyta</taxon>
        <taxon>Tracheophyta</taxon>
        <taxon>Spermatophyta</taxon>
        <taxon>Magnoliopsida</taxon>
        <taxon>eudicotyledons</taxon>
        <taxon>Gunneridae</taxon>
        <taxon>Pentapetalae</taxon>
        <taxon>rosids</taxon>
        <taxon>malvids</taxon>
        <taxon>Myrtales</taxon>
        <taxon>Lythraceae</taxon>
        <taxon>Punica</taxon>
    </lineage>
</organism>
<dbReference type="SUPFAM" id="SSF52540">
    <property type="entry name" value="P-loop containing nucleoside triphosphate hydrolases"/>
    <property type="match status" value="1"/>
</dbReference>
<dbReference type="InterPro" id="IPR058192">
    <property type="entry name" value="WHD_ROQ1-like"/>
</dbReference>
<dbReference type="Gene3D" id="3.40.50.300">
    <property type="entry name" value="P-loop containing nucleotide triphosphate hydrolases"/>
    <property type="match status" value="1"/>
</dbReference>
<gene>
    <name evidence="6" type="primary">LOC116187210</name>
</gene>
<dbReference type="Gene3D" id="1.10.10.10">
    <property type="entry name" value="Winged helix-like DNA-binding domain superfamily/Winged helix DNA-binding domain"/>
    <property type="match status" value="1"/>
</dbReference>
<keyword evidence="5" id="KW-1185">Reference proteome</keyword>
<name>A0A6P8BPW3_PUNGR</name>
<protein>
    <submittedName>
        <fullName evidence="6">TMV resistance protein N-like</fullName>
    </submittedName>
</protein>
<dbReference type="InterPro" id="IPR036388">
    <property type="entry name" value="WH-like_DNA-bd_sf"/>
</dbReference>
<dbReference type="GeneID" id="116187210"/>
<dbReference type="InterPro" id="IPR002182">
    <property type="entry name" value="NB-ARC"/>
</dbReference>
<dbReference type="SUPFAM" id="SSF52058">
    <property type="entry name" value="L domain-like"/>
    <property type="match status" value="1"/>
</dbReference>
<dbReference type="PROSITE" id="PS50104">
    <property type="entry name" value="TIR"/>
    <property type="match status" value="1"/>
</dbReference>
<dbReference type="Gene3D" id="3.40.50.10140">
    <property type="entry name" value="Toll/interleukin-1 receptor homology (TIR) domain"/>
    <property type="match status" value="1"/>
</dbReference>
<reference evidence="6" key="2">
    <citation type="submission" date="2025-08" db="UniProtKB">
        <authorList>
            <consortium name="RefSeq"/>
        </authorList>
    </citation>
    <scope>IDENTIFICATION</scope>
    <source>
        <tissue evidence="6">Leaf</tissue>
    </source>
</reference>
<dbReference type="Pfam" id="PF00931">
    <property type="entry name" value="NB-ARC"/>
    <property type="match status" value="1"/>
</dbReference>
<keyword evidence="2" id="KW-0677">Repeat</keyword>
<dbReference type="SUPFAM" id="SSF52200">
    <property type="entry name" value="Toll/Interleukin receptor TIR domain"/>
    <property type="match status" value="1"/>
</dbReference>